<proteinExistence type="predicted"/>
<dbReference type="AlphaFoldDB" id="A0AAV8A064"/>
<dbReference type="EMBL" id="JANTQA010000019">
    <property type="protein sequence ID" value="KAJ3446781.1"/>
    <property type="molecule type" value="Genomic_DNA"/>
</dbReference>
<protein>
    <submittedName>
        <fullName evidence="1">Uncharacterized protein</fullName>
    </submittedName>
</protein>
<reference evidence="2" key="1">
    <citation type="submission" date="2022-08" db="EMBL/GenBank/DDBJ databases">
        <title>Novel sulfate-reducing endosymbionts in the free-living metamonad Anaeramoeba.</title>
        <authorList>
            <person name="Jerlstrom-Hultqvist J."/>
            <person name="Cepicka I."/>
            <person name="Gallot-Lavallee L."/>
            <person name="Salas-Leiva D."/>
            <person name="Curtis B.A."/>
            <person name="Zahonova K."/>
            <person name="Pipaliya S."/>
            <person name="Dacks J."/>
            <person name="Roger A.J."/>
        </authorList>
    </citation>
    <scope>NUCLEOTIDE SEQUENCE</scope>
    <source>
        <strain evidence="2">Schooner1</strain>
    </source>
</reference>
<dbReference type="Proteomes" id="UP001150062">
    <property type="component" value="Unassembled WGS sequence"/>
</dbReference>
<keyword evidence="4" id="KW-1185">Reference proteome</keyword>
<reference evidence="1" key="2">
    <citation type="submission" date="2022-08" db="EMBL/GenBank/DDBJ databases">
        <title>Novel sulphate-reducing endosymbionts in the free-living metamonad Anaeramoeba.</title>
        <authorList>
            <person name="Jerlstrom-Hultqvist J."/>
            <person name="Cepicka I."/>
            <person name="Gallot-Lavallee L."/>
            <person name="Salas-Leiva D."/>
            <person name="Curtis B.A."/>
            <person name="Zahonova K."/>
            <person name="Pipaliya S."/>
            <person name="Dacks J."/>
            <person name="Roger A.J."/>
        </authorList>
    </citation>
    <scope>NUCLEOTIDE SEQUENCE</scope>
    <source>
        <strain evidence="1">Busselton2</strain>
    </source>
</reference>
<dbReference type="Proteomes" id="UP001146793">
    <property type="component" value="Unassembled WGS sequence"/>
</dbReference>
<name>A0AAV8A064_9EUKA</name>
<organism evidence="1 3">
    <name type="scientific">Anaeramoeba flamelloides</name>
    <dbReference type="NCBI Taxonomy" id="1746091"/>
    <lineage>
        <taxon>Eukaryota</taxon>
        <taxon>Metamonada</taxon>
        <taxon>Anaeramoebidae</taxon>
        <taxon>Anaeramoeba</taxon>
    </lineage>
</organism>
<evidence type="ECO:0000313" key="1">
    <source>
        <dbReference type="EMBL" id="KAJ3446781.1"/>
    </source>
</evidence>
<evidence type="ECO:0000313" key="2">
    <source>
        <dbReference type="EMBL" id="KAJ6254879.1"/>
    </source>
</evidence>
<dbReference type="EMBL" id="JAOAOG010000016">
    <property type="protein sequence ID" value="KAJ6254879.1"/>
    <property type="molecule type" value="Genomic_DNA"/>
</dbReference>
<sequence length="327" mass="38287">MDKKFFISQFQTSTDTTISEASYYLSVAGWDFKKAIAIYVLVTLSDQAYPQKTHSNYSTDYNSFLNNYKSKPNPQQLKHISRLGNTQQDTIIEETIPLDNFVEESIRNSKNELFQKPTNQNQKLRYPLGLSSDEMVTESCSVPFLKSQQEEDCEKISEKEKDDGDGEEIELDLDHEKGIGIGNERKRKNFLPQNQKQKKNNVNGTKISKKKLKRLLNRVPIPSWYDRFEAFKEYDPKLINNWPKGLKNNISITINKQLFDLYCELNTRVQPKNLHRGMTYFFERHGLTNNSKFSRSIMTFSKNILPKKRRVKKGFRKRIIIKSSKKN</sequence>
<accession>A0AAV8A064</accession>
<evidence type="ECO:0000313" key="4">
    <source>
        <dbReference type="Proteomes" id="UP001150062"/>
    </source>
</evidence>
<gene>
    <name evidence="1" type="ORF">M0812_08114</name>
    <name evidence="2" type="ORF">M0813_11927</name>
</gene>
<evidence type="ECO:0000313" key="3">
    <source>
        <dbReference type="Proteomes" id="UP001146793"/>
    </source>
</evidence>
<comment type="caution">
    <text evidence="1">The sequence shown here is derived from an EMBL/GenBank/DDBJ whole genome shotgun (WGS) entry which is preliminary data.</text>
</comment>